<dbReference type="EMBL" id="CP061800">
    <property type="protein sequence ID" value="QTA88875.1"/>
    <property type="molecule type" value="Genomic_DNA"/>
</dbReference>
<sequence length="41" mass="4802">MADACGETQYYHKASDTMEKLDFCFMAELVESLVIFFRSHH</sequence>
<dbReference type="KEGG" id="dmm:dnm_049220"/>
<organism evidence="1 2">
    <name type="scientific">Desulfonema magnum</name>
    <dbReference type="NCBI Taxonomy" id="45655"/>
    <lineage>
        <taxon>Bacteria</taxon>
        <taxon>Pseudomonadati</taxon>
        <taxon>Thermodesulfobacteriota</taxon>
        <taxon>Desulfobacteria</taxon>
        <taxon>Desulfobacterales</taxon>
        <taxon>Desulfococcaceae</taxon>
        <taxon>Desulfonema</taxon>
    </lineage>
</organism>
<proteinExistence type="predicted"/>
<dbReference type="Proteomes" id="UP000663722">
    <property type="component" value="Chromosome"/>
</dbReference>
<accession>A0A975GPK0</accession>
<keyword evidence="2" id="KW-1185">Reference proteome</keyword>
<dbReference type="AlphaFoldDB" id="A0A975GPK0"/>
<protein>
    <submittedName>
        <fullName evidence="1">Uncharacterized protein</fullName>
    </submittedName>
</protein>
<reference evidence="1" key="1">
    <citation type="journal article" date="2021" name="Microb. Physiol.">
        <title>Proteogenomic Insights into the Physiology of Marine, Sulfate-Reducing, Filamentous Desulfonema limicola and Desulfonema magnum.</title>
        <authorList>
            <person name="Schnaars V."/>
            <person name="Wohlbrand L."/>
            <person name="Scheve S."/>
            <person name="Hinrichs C."/>
            <person name="Reinhardt R."/>
            <person name="Rabus R."/>
        </authorList>
    </citation>
    <scope>NUCLEOTIDE SEQUENCE</scope>
    <source>
        <strain evidence="1">4be13</strain>
    </source>
</reference>
<dbReference type="RefSeq" id="WP_276571890.1">
    <property type="nucleotide sequence ID" value="NZ_CP061800.1"/>
</dbReference>
<evidence type="ECO:0000313" key="1">
    <source>
        <dbReference type="EMBL" id="QTA88875.1"/>
    </source>
</evidence>
<name>A0A975GPK0_9BACT</name>
<gene>
    <name evidence="1" type="ORF">dnm_049220</name>
</gene>
<evidence type="ECO:0000313" key="2">
    <source>
        <dbReference type="Proteomes" id="UP000663722"/>
    </source>
</evidence>